<dbReference type="RefSeq" id="WP_273949453.1">
    <property type="nucleotide sequence ID" value="NZ_JAQSIP010000002.1"/>
</dbReference>
<feature type="chain" id="PRO_5045250238" description="DUF2490 domain-containing protein" evidence="1">
    <location>
        <begin position="30"/>
        <end position="251"/>
    </location>
</feature>
<reference evidence="2 3" key="1">
    <citation type="submission" date="2023-02" db="EMBL/GenBank/DDBJ databases">
        <title>Bacterial whole genomic sequence of Curvibacter sp. HBC61.</title>
        <authorList>
            <person name="Le V."/>
            <person name="Ko S.-R."/>
            <person name="Ahn C.-Y."/>
            <person name="Oh H.-M."/>
        </authorList>
    </citation>
    <scope>NUCLEOTIDE SEQUENCE [LARGE SCALE GENOMIC DNA]</scope>
    <source>
        <strain evidence="2 3">HBC61</strain>
    </source>
</reference>
<evidence type="ECO:0000313" key="3">
    <source>
        <dbReference type="Proteomes" id="UP001528673"/>
    </source>
</evidence>
<dbReference type="Proteomes" id="UP001528673">
    <property type="component" value="Unassembled WGS sequence"/>
</dbReference>
<evidence type="ECO:0000256" key="1">
    <source>
        <dbReference type="SAM" id="SignalP"/>
    </source>
</evidence>
<keyword evidence="3" id="KW-1185">Reference proteome</keyword>
<proteinExistence type="predicted"/>
<protein>
    <recommendedName>
        <fullName evidence="4">DUF2490 domain-containing protein</fullName>
    </recommendedName>
</protein>
<dbReference type="EMBL" id="JAQSIP010000002">
    <property type="protein sequence ID" value="MDD0838035.1"/>
    <property type="molecule type" value="Genomic_DNA"/>
</dbReference>
<name>A0ABT5MVG3_9BURK</name>
<keyword evidence="1" id="KW-0732">Signal</keyword>
<comment type="caution">
    <text evidence="2">The sequence shown here is derived from an EMBL/GenBank/DDBJ whole genome shotgun (WGS) entry which is preliminary data.</text>
</comment>
<evidence type="ECO:0008006" key="4">
    <source>
        <dbReference type="Google" id="ProtNLM"/>
    </source>
</evidence>
<feature type="signal peptide" evidence="1">
    <location>
        <begin position="1"/>
        <end position="29"/>
    </location>
</feature>
<gene>
    <name evidence="2" type="ORF">PSQ40_05570</name>
</gene>
<evidence type="ECO:0000313" key="2">
    <source>
        <dbReference type="EMBL" id="MDD0838035.1"/>
    </source>
</evidence>
<sequence>MFERRPLPHLTWFALAWMAALVGAVPAQAAPSYYLVTVYDGAGEMNVDFRYWTVDPRRGRTRVWPEIGLGYGVNSRWYTEVFVSYVGEHPERVRTESVNWQNDVLLTQGQYPFDLAMHSNLAWNKGPGSGRLLELGPVLQTEFGRTQLNTNLFWERSLQTERPTPTQLKYQWQVAQHWRPGVHPGWMGFGELGPWDDLSPRRQQSHRHGPMVKGSLSLGPREELRYHLGYLMGKAYGSKANMLTLRVQYVF</sequence>
<organism evidence="2 3">
    <name type="scientific">Curvibacter cyanobacteriorum</name>
    <dbReference type="NCBI Taxonomy" id="3026422"/>
    <lineage>
        <taxon>Bacteria</taxon>
        <taxon>Pseudomonadati</taxon>
        <taxon>Pseudomonadota</taxon>
        <taxon>Betaproteobacteria</taxon>
        <taxon>Burkholderiales</taxon>
        <taxon>Comamonadaceae</taxon>
        <taxon>Curvibacter</taxon>
    </lineage>
</organism>
<accession>A0ABT5MVG3</accession>